<dbReference type="InterPro" id="IPR044463">
    <property type="entry name" value="DUS2_DSRM"/>
</dbReference>
<evidence type="ECO:0000256" key="6">
    <source>
        <dbReference type="SAM" id="MobiDB-lite"/>
    </source>
</evidence>
<dbReference type="SUPFAM" id="SSF54768">
    <property type="entry name" value="dsRNA-binding domain-like"/>
    <property type="match status" value="1"/>
</dbReference>
<dbReference type="InterPro" id="IPR014720">
    <property type="entry name" value="dsRBD_dom"/>
</dbReference>
<dbReference type="GO" id="GO:0000049">
    <property type="term" value="F:tRNA binding"/>
    <property type="evidence" value="ECO:0007669"/>
    <property type="project" value="InterPro"/>
</dbReference>
<dbReference type="OrthoDB" id="10262250at2759"/>
<dbReference type="PANTHER" id="PTHR45936:SF1">
    <property type="entry name" value="TRNA-DIHYDROURIDINE(20) SYNTHASE [NAD(P)+]-LIKE"/>
    <property type="match status" value="1"/>
</dbReference>
<dbReference type="STRING" id="6573.A0A210PE60"/>
<dbReference type="CDD" id="cd19871">
    <property type="entry name" value="DSRM_DUS2L"/>
    <property type="match status" value="1"/>
</dbReference>
<dbReference type="PROSITE" id="PS01136">
    <property type="entry name" value="UPF0034"/>
    <property type="match status" value="1"/>
</dbReference>
<feature type="domain" description="DRBM" evidence="7">
    <location>
        <begin position="370"/>
        <end position="435"/>
    </location>
</feature>
<evidence type="ECO:0000256" key="4">
    <source>
        <dbReference type="ARBA" id="ARBA00022694"/>
    </source>
</evidence>
<evidence type="ECO:0000256" key="2">
    <source>
        <dbReference type="ARBA" id="ARBA00022630"/>
    </source>
</evidence>
<feature type="region of interest" description="Disordered" evidence="6">
    <location>
        <begin position="521"/>
        <end position="553"/>
    </location>
</feature>
<dbReference type="GO" id="GO:0017150">
    <property type="term" value="F:tRNA dihydrouridine synthase activity"/>
    <property type="evidence" value="ECO:0007669"/>
    <property type="project" value="InterPro"/>
</dbReference>
<evidence type="ECO:0000259" key="7">
    <source>
        <dbReference type="SMART" id="SM00358"/>
    </source>
</evidence>
<dbReference type="SUPFAM" id="SSF51395">
    <property type="entry name" value="FMN-linked oxidoreductases"/>
    <property type="match status" value="1"/>
</dbReference>
<proteinExistence type="predicted"/>
<keyword evidence="4" id="KW-0819">tRNA processing</keyword>
<dbReference type="Gene3D" id="3.30.160.20">
    <property type="match status" value="1"/>
</dbReference>
<protein>
    <submittedName>
        <fullName evidence="8">tRNA-dihydrouridine(20) synthase [NAD(P)+]-like</fullName>
    </submittedName>
</protein>
<dbReference type="PANTHER" id="PTHR45936">
    <property type="entry name" value="TRNA-DIHYDROURIDINE(20) SYNTHASE [NAD(P)+]-LIKE"/>
    <property type="match status" value="1"/>
</dbReference>
<comment type="caution">
    <text evidence="8">The sequence shown here is derived from an EMBL/GenBank/DDBJ whole genome shotgun (WGS) entry which is preliminary data.</text>
</comment>
<evidence type="ECO:0000256" key="5">
    <source>
        <dbReference type="ARBA" id="ARBA00023002"/>
    </source>
</evidence>
<dbReference type="EMBL" id="NEDP02076750">
    <property type="protein sequence ID" value="OWF34741.1"/>
    <property type="molecule type" value="Genomic_DNA"/>
</dbReference>
<dbReference type="InterPro" id="IPR013785">
    <property type="entry name" value="Aldolase_TIM"/>
</dbReference>
<keyword evidence="5" id="KW-0560">Oxidoreductase</keyword>
<dbReference type="InterPro" id="IPR018517">
    <property type="entry name" value="tRNA_hU_synthase_CS"/>
</dbReference>
<evidence type="ECO:0000313" key="8">
    <source>
        <dbReference type="EMBL" id="OWF34741.1"/>
    </source>
</evidence>
<dbReference type="CDD" id="cd02801">
    <property type="entry name" value="DUS_like_FMN"/>
    <property type="match status" value="1"/>
</dbReference>
<dbReference type="Proteomes" id="UP000242188">
    <property type="component" value="Unassembled WGS sequence"/>
</dbReference>
<sequence>MTSFVSDYSNKLILAPMVRISTLPMRLLALRYGADIVYCEEVIDFKILATTRYENKILGTVEYISSDETVVFRTCPEEKGKVVFQMASVTKLILSKSLHFFSRENDVSAIDINMGCPKEFSIKGGMGAALLTKPDKVKDILTTLVNGLSIPVTCKIRLLPKLEDTLALVKMIEGTGVAAIAVHGRLKEERPRHKNRNHIIKIIAESVNIPVIANGGSKEMRTYDAIATFLQETGCTSTMIARQAEWNPTIFRKEGKLPLLDVCKEYVTVALQYNNVHTNIKYCVLNMMHEDMDLEEGQRMLATASQEDISDIWGLRQYFQDLKASWKKKEMELFNTKIEITVTNTQDGAVESVEMPVRYLKKDYPLGISAKQRVFEWTRRKKLPRPDYKTVEREGDRYFMSVVTLGSIKYKSSFWEKSKSIAEQNAAIVASIVLDIDDGRKPGSSEMTEAVVAKWRELYRVKISWDNISQKKNESSSSLCDQNHRVSEDILGCKIYVLQRKHKISETDNVTDLNGIGSKRKCDDFEEGGEQNSQNDNEDSQSEQVSDNKKEPAVTISQKVDWLPGYYHDGMLPVETSPDSCLVTCSTVMCKTVLTLQPQRY</sequence>
<keyword evidence="3" id="KW-0288">FMN</keyword>
<organism evidence="8 9">
    <name type="scientific">Mizuhopecten yessoensis</name>
    <name type="common">Japanese scallop</name>
    <name type="synonym">Patinopecten yessoensis</name>
    <dbReference type="NCBI Taxonomy" id="6573"/>
    <lineage>
        <taxon>Eukaryota</taxon>
        <taxon>Metazoa</taxon>
        <taxon>Spiralia</taxon>
        <taxon>Lophotrochozoa</taxon>
        <taxon>Mollusca</taxon>
        <taxon>Bivalvia</taxon>
        <taxon>Autobranchia</taxon>
        <taxon>Pteriomorphia</taxon>
        <taxon>Pectinida</taxon>
        <taxon>Pectinoidea</taxon>
        <taxon>Pectinidae</taxon>
        <taxon>Mizuhopecten</taxon>
    </lineage>
</organism>
<dbReference type="InterPro" id="IPR035587">
    <property type="entry name" value="DUS-like_FMN-bd"/>
</dbReference>
<accession>A0A210PE60</accession>
<reference evidence="8 9" key="1">
    <citation type="journal article" date="2017" name="Nat. Ecol. Evol.">
        <title>Scallop genome provides insights into evolution of bilaterian karyotype and development.</title>
        <authorList>
            <person name="Wang S."/>
            <person name="Zhang J."/>
            <person name="Jiao W."/>
            <person name="Li J."/>
            <person name="Xun X."/>
            <person name="Sun Y."/>
            <person name="Guo X."/>
            <person name="Huan P."/>
            <person name="Dong B."/>
            <person name="Zhang L."/>
            <person name="Hu X."/>
            <person name="Sun X."/>
            <person name="Wang J."/>
            <person name="Zhao C."/>
            <person name="Wang Y."/>
            <person name="Wang D."/>
            <person name="Huang X."/>
            <person name="Wang R."/>
            <person name="Lv J."/>
            <person name="Li Y."/>
            <person name="Zhang Z."/>
            <person name="Liu B."/>
            <person name="Lu W."/>
            <person name="Hui Y."/>
            <person name="Liang J."/>
            <person name="Zhou Z."/>
            <person name="Hou R."/>
            <person name="Li X."/>
            <person name="Liu Y."/>
            <person name="Li H."/>
            <person name="Ning X."/>
            <person name="Lin Y."/>
            <person name="Zhao L."/>
            <person name="Xing Q."/>
            <person name="Dou J."/>
            <person name="Li Y."/>
            <person name="Mao J."/>
            <person name="Guo H."/>
            <person name="Dou H."/>
            <person name="Li T."/>
            <person name="Mu C."/>
            <person name="Jiang W."/>
            <person name="Fu Q."/>
            <person name="Fu X."/>
            <person name="Miao Y."/>
            <person name="Liu J."/>
            <person name="Yu Q."/>
            <person name="Li R."/>
            <person name="Liao H."/>
            <person name="Li X."/>
            <person name="Kong Y."/>
            <person name="Jiang Z."/>
            <person name="Chourrout D."/>
            <person name="Li R."/>
            <person name="Bao Z."/>
        </authorList>
    </citation>
    <scope>NUCLEOTIDE SEQUENCE [LARGE SCALE GENOMIC DNA]</scope>
    <source>
        <strain evidence="8 9">PY_sf001</strain>
    </source>
</reference>
<dbReference type="SMART" id="SM00358">
    <property type="entry name" value="DSRM"/>
    <property type="match status" value="1"/>
</dbReference>
<keyword evidence="2" id="KW-0285">Flavoprotein</keyword>
<evidence type="ECO:0000256" key="3">
    <source>
        <dbReference type="ARBA" id="ARBA00022643"/>
    </source>
</evidence>
<dbReference type="Pfam" id="PF01207">
    <property type="entry name" value="Dus"/>
    <property type="match status" value="1"/>
</dbReference>
<comment type="cofactor">
    <cofactor evidence="1">
        <name>FMN</name>
        <dbReference type="ChEBI" id="CHEBI:58210"/>
    </cofactor>
</comment>
<dbReference type="GO" id="GO:0050660">
    <property type="term" value="F:flavin adenine dinucleotide binding"/>
    <property type="evidence" value="ECO:0007669"/>
    <property type="project" value="InterPro"/>
</dbReference>
<evidence type="ECO:0000313" key="9">
    <source>
        <dbReference type="Proteomes" id="UP000242188"/>
    </source>
</evidence>
<dbReference type="InterPro" id="IPR052582">
    <property type="entry name" value="tRNA-DUS-like"/>
</dbReference>
<gene>
    <name evidence="8" type="ORF">KP79_PYT14138</name>
</gene>
<dbReference type="Gene3D" id="3.20.20.70">
    <property type="entry name" value="Aldolase class I"/>
    <property type="match status" value="1"/>
</dbReference>
<dbReference type="AlphaFoldDB" id="A0A210PE60"/>
<name>A0A210PE60_MIZYE</name>
<dbReference type="GO" id="GO:0005737">
    <property type="term" value="C:cytoplasm"/>
    <property type="evidence" value="ECO:0007669"/>
    <property type="project" value="TreeGrafter"/>
</dbReference>
<keyword evidence="9" id="KW-1185">Reference proteome</keyword>
<dbReference type="Pfam" id="PF00035">
    <property type="entry name" value="dsrm"/>
    <property type="match status" value="1"/>
</dbReference>
<evidence type="ECO:0000256" key="1">
    <source>
        <dbReference type="ARBA" id="ARBA00001917"/>
    </source>
</evidence>